<dbReference type="FunFam" id="1.10.510.10:FF:001310">
    <property type="entry name" value="Putative serine/threonine-protein kinase"/>
    <property type="match status" value="1"/>
</dbReference>
<evidence type="ECO:0000256" key="4">
    <source>
        <dbReference type="ARBA" id="ARBA00022679"/>
    </source>
</evidence>
<reference evidence="13 14" key="1">
    <citation type="journal article" date="2015" name="PLoS Pathog.">
        <title>Leptomonas seymouri: Adaptations to the Dixenous Life Cycle Analyzed by Genome Sequencing, Transcriptome Profiling and Co-infection with Leishmania donovani.</title>
        <authorList>
            <person name="Kraeva N."/>
            <person name="Butenko A."/>
            <person name="Hlavacova J."/>
            <person name="Kostygov A."/>
            <person name="Myskova J."/>
            <person name="Grybchuk D."/>
            <person name="Lestinova T."/>
            <person name="Votypka J."/>
            <person name="Volf P."/>
            <person name="Opperdoes F."/>
            <person name="Flegontov P."/>
            <person name="Lukes J."/>
            <person name="Yurchenko V."/>
        </authorList>
    </citation>
    <scope>NUCLEOTIDE SEQUENCE [LARGE SCALE GENOMIC DNA]</scope>
    <source>
        <strain evidence="13 14">ATCC 30220</strain>
    </source>
</reference>
<dbReference type="SUPFAM" id="SSF56112">
    <property type="entry name" value="Protein kinase-like (PK-like)"/>
    <property type="match status" value="1"/>
</dbReference>
<dbReference type="Gene3D" id="3.30.200.20">
    <property type="entry name" value="Phosphorylase Kinase, domain 1"/>
    <property type="match status" value="1"/>
</dbReference>
<feature type="region of interest" description="Disordered" evidence="11">
    <location>
        <begin position="299"/>
        <end position="348"/>
    </location>
</feature>
<dbReference type="InterPro" id="IPR008271">
    <property type="entry name" value="Ser/Thr_kinase_AS"/>
</dbReference>
<dbReference type="Pfam" id="PF00069">
    <property type="entry name" value="Pkinase"/>
    <property type="match status" value="1"/>
</dbReference>
<dbReference type="InterPro" id="IPR011009">
    <property type="entry name" value="Kinase-like_dom_sf"/>
</dbReference>
<evidence type="ECO:0000256" key="5">
    <source>
        <dbReference type="ARBA" id="ARBA00022741"/>
    </source>
</evidence>
<dbReference type="PANTHER" id="PTHR44899">
    <property type="entry name" value="CAMK FAMILY PROTEIN KINASE"/>
    <property type="match status" value="1"/>
</dbReference>
<evidence type="ECO:0000256" key="11">
    <source>
        <dbReference type="SAM" id="MobiDB-lite"/>
    </source>
</evidence>
<name>A0A0N1HY86_LEPSE</name>
<evidence type="ECO:0000259" key="12">
    <source>
        <dbReference type="PROSITE" id="PS50011"/>
    </source>
</evidence>
<feature type="compositionally biased region" description="Low complexity" evidence="11">
    <location>
        <begin position="364"/>
        <end position="391"/>
    </location>
</feature>
<keyword evidence="7 10" id="KW-0067">ATP-binding</keyword>
<evidence type="ECO:0000256" key="1">
    <source>
        <dbReference type="ARBA" id="ARBA00010886"/>
    </source>
</evidence>
<comment type="catalytic activity">
    <reaction evidence="9">
        <text>L-seryl-[protein] + ATP = O-phospho-L-seryl-[protein] + ADP + H(+)</text>
        <dbReference type="Rhea" id="RHEA:17989"/>
        <dbReference type="Rhea" id="RHEA-COMP:9863"/>
        <dbReference type="Rhea" id="RHEA-COMP:11604"/>
        <dbReference type="ChEBI" id="CHEBI:15378"/>
        <dbReference type="ChEBI" id="CHEBI:29999"/>
        <dbReference type="ChEBI" id="CHEBI:30616"/>
        <dbReference type="ChEBI" id="CHEBI:83421"/>
        <dbReference type="ChEBI" id="CHEBI:456216"/>
        <dbReference type="EC" id="2.7.11.1"/>
    </reaction>
</comment>
<dbReference type="GO" id="GO:0005524">
    <property type="term" value="F:ATP binding"/>
    <property type="evidence" value="ECO:0007669"/>
    <property type="project" value="UniProtKB-UniRule"/>
</dbReference>
<comment type="catalytic activity">
    <reaction evidence="8">
        <text>L-threonyl-[protein] + ATP = O-phospho-L-threonyl-[protein] + ADP + H(+)</text>
        <dbReference type="Rhea" id="RHEA:46608"/>
        <dbReference type="Rhea" id="RHEA-COMP:11060"/>
        <dbReference type="Rhea" id="RHEA-COMP:11605"/>
        <dbReference type="ChEBI" id="CHEBI:15378"/>
        <dbReference type="ChEBI" id="CHEBI:30013"/>
        <dbReference type="ChEBI" id="CHEBI:30616"/>
        <dbReference type="ChEBI" id="CHEBI:61977"/>
        <dbReference type="ChEBI" id="CHEBI:456216"/>
        <dbReference type="EC" id="2.7.11.1"/>
    </reaction>
</comment>
<dbReference type="SMART" id="SM00220">
    <property type="entry name" value="S_TKc"/>
    <property type="match status" value="1"/>
</dbReference>
<evidence type="ECO:0000256" key="7">
    <source>
        <dbReference type="ARBA" id="ARBA00022840"/>
    </source>
</evidence>
<dbReference type="OrthoDB" id="248923at2759"/>
<dbReference type="InterPro" id="IPR051131">
    <property type="entry name" value="NEK_Ser/Thr_kinase_NIMA"/>
</dbReference>
<evidence type="ECO:0000256" key="2">
    <source>
        <dbReference type="ARBA" id="ARBA00012513"/>
    </source>
</evidence>
<organism evidence="13 14">
    <name type="scientific">Leptomonas seymouri</name>
    <dbReference type="NCBI Taxonomy" id="5684"/>
    <lineage>
        <taxon>Eukaryota</taxon>
        <taxon>Discoba</taxon>
        <taxon>Euglenozoa</taxon>
        <taxon>Kinetoplastea</taxon>
        <taxon>Metakinetoplastina</taxon>
        <taxon>Trypanosomatida</taxon>
        <taxon>Trypanosomatidae</taxon>
        <taxon>Leishmaniinae</taxon>
        <taxon>Leptomonas</taxon>
    </lineage>
</organism>
<feature type="compositionally biased region" description="Low complexity" evidence="11">
    <location>
        <begin position="317"/>
        <end position="335"/>
    </location>
</feature>
<feature type="region of interest" description="Disordered" evidence="11">
    <location>
        <begin position="363"/>
        <end position="398"/>
    </location>
</feature>
<dbReference type="PROSITE" id="PS00108">
    <property type="entry name" value="PROTEIN_KINASE_ST"/>
    <property type="match status" value="1"/>
</dbReference>
<dbReference type="EMBL" id="LJSK01000076">
    <property type="protein sequence ID" value="KPI87710.1"/>
    <property type="molecule type" value="Genomic_DNA"/>
</dbReference>
<dbReference type="CDD" id="cd08215">
    <property type="entry name" value="STKc_Nek"/>
    <property type="match status" value="1"/>
</dbReference>
<comment type="similarity">
    <text evidence="1">Belongs to the protein kinase superfamily. NEK Ser/Thr protein kinase family. NIMA subfamily.</text>
</comment>
<keyword evidence="14" id="KW-1185">Reference proteome</keyword>
<dbReference type="AlphaFoldDB" id="A0A0N1HY86"/>
<dbReference type="FunFam" id="3.30.200.20:FF:000097">
    <property type="entry name" value="Probable serine/threonine-protein kinase nek1"/>
    <property type="match status" value="1"/>
</dbReference>
<evidence type="ECO:0000256" key="6">
    <source>
        <dbReference type="ARBA" id="ARBA00022777"/>
    </source>
</evidence>
<dbReference type="InterPro" id="IPR000719">
    <property type="entry name" value="Prot_kinase_dom"/>
</dbReference>
<evidence type="ECO:0000256" key="8">
    <source>
        <dbReference type="ARBA" id="ARBA00047899"/>
    </source>
</evidence>
<dbReference type="Proteomes" id="UP000038009">
    <property type="component" value="Unassembled WGS sequence"/>
</dbReference>
<gene>
    <name evidence="13" type="ORF">ABL78_3183</name>
</gene>
<sequence length="521" mass="58424">MAQAVDEARVLESEVFRSKYRRIKSIGRGSFGEAVLVRSKTDGKRYVAKAIDSSSMTPKEKRDVQNEIRILSAVDHPNIIRYHEHFEDGCLIFIIMEYADGGDLNSRIKEAKKQDPQQPFDPSLAMFWFLQICMALKYLHDNHILHRDIKTANVFLTSKNVVKLGDFGISTVLQNTMACAKTVCGTPYYFSPELCQSKPYNNKSDVWALGVVFYETLTLHRPFNGKTLKDLLKKILVGQYDPIPPTVPVEMRSLCASVLQVNYMQRPSINRILESSYVQSTLRGFSEDLARQVERDKMEFEAKQRSAQEKQERQAQERQAQQPQERQAQQPQPVAERPPEPAKPQMSEREQMALLRDMDRSKMKAMLAKQAAQEESAPPATSSPTADSSSHPDVDDDGDYIAQKNAIVKQTNDIVGKSNLGGHPEEFGDGPADSPPQVETITLPNGQSVMAKDARKHLEKEMGADLLNRAVEMYNAGAISGLTNSEVQHELNELVGPKLAHNSNAITKLAVWEGKQKVLNA</sequence>
<feature type="binding site" evidence="10">
    <location>
        <position position="49"/>
    </location>
    <ligand>
        <name>ATP</name>
        <dbReference type="ChEBI" id="CHEBI:30616"/>
    </ligand>
</feature>
<evidence type="ECO:0000256" key="3">
    <source>
        <dbReference type="ARBA" id="ARBA00022527"/>
    </source>
</evidence>
<keyword evidence="5 10" id="KW-0547">Nucleotide-binding</keyword>
<evidence type="ECO:0000256" key="10">
    <source>
        <dbReference type="PROSITE-ProRule" id="PRU10141"/>
    </source>
</evidence>
<dbReference type="EC" id="2.7.11.1" evidence="2"/>
<evidence type="ECO:0000313" key="13">
    <source>
        <dbReference type="EMBL" id="KPI87710.1"/>
    </source>
</evidence>
<keyword evidence="6" id="KW-0418">Kinase</keyword>
<dbReference type="InterPro" id="IPR017441">
    <property type="entry name" value="Protein_kinase_ATP_BS"/>
</dbReference>
<dbReference type="Gene3D" id="1.10.510.10">
    <property type="entry name" value="Transferase(Phosphotransferase) domain 1"/>
    <property type="match status" value="1"/>
</dbReference>
<feature type="compositionally biased region" description="Basic and acidic residues" evidence="11">
    <location>
        <begin position="299"/>
        <end position="316"/>
    </location>
</feature>
<dbReference type="PANTHER" id="PTHR44899:SF3">
    <property type="entry name" value="SERINE_THREONINE-PROTEIN KINASE NEK1"/>
    <property type="match status" value="1"/>
</dbReference>
<dbReference type="PROSITE" id="PS50011">
    <property type="entry name" value="PROTEIN_KINASE_DOM"/>
    <property type="match status" value="1"/>
</dbReference>
<keyword evidence="3" id="KW-0723">Serine/threonine-protein kinase</keyword>
<keyword evidence="4" id="KW-0808">Transferase</keyword>
<accession>A0A0N1HY86</accession>
<protein>
    <recommendedName>
        <fullName evidence="2">non-specific serine/threonine protein kinase</fullName>
        <ecNumber evidence="2">2.7.11.1</ecNumber>
    </recommendedName>
</protein>
<feature type="domain" description="Protein kinase" evidence="12">
    <location>
        <begin position="20"/>
        <end position="278"/>
    </location>
</feature>
<evidence type="ECO:0000256" key="9">
    <source>
        <dbReference type="ARBA" id="ARBA00048679"/>
    </source>
</evidence>
<dbReference type="VEuPathDB" id="TriTrypDB:Lsey_0076_0060"/>
<dbReference type="OMA" id="FEPKLAM"/>
<evidence type="ECO:0000313" key="14">
    <source>
        <dbReference type="Proteomes" id="UP000038009"/>
    </source>
</evidence>
<comment type="caution">
    <text evidence="13">The sequence shown here is derived from an EMBL/GenBank/DDBJ whole genome shotgun (WGS) entry which is preliminary data.</text>
</comment>
<dbReference type="PROSITE" id="PS00107">
    <property type="entry name" value="PROTEIN_KINASE_ATP"/>
    <property type="match status" value="1"/>
</dbReference>
<dbReference type="GO" id="GO:0004674">
    <property type="term" value="F:protein serine/threonine kinase activity"/>
    <property type="evidence" value="ECO:0007669"/>
    <property type="project" value="UniProtKB-KW"/>
</dbReference>
<proteinExistence type="inferred from homology"/>